<reference evidence="2" key="1">
    <citation type="submission" date="2014-12" db="EMBL/GenBank/DDBJ databases">
        <title>Insight into the proteome of Arion vulgaris.</title>
        <authorList>
            <person name="Aradska J."/>
            <person name="Bulat T."/>
            <person name="Smidak R."/>
            <person name="Sarate P."/>
            <person name="Gangsoo J."/>
            <person name="Sialana F."/>
            <person name="Bilban M."/>
            <person name="Lubec G."/>
        </authorList>
    </citation>
    <scope>NUCLEOTIDE SEQUENCE</scope>
    <source>
        <tissue evidence="2">Skin</tissue>
    </source>
</reference>
<gene>
    <name evidence="2" type="primary">ORF165044</name>
</gene>
<protein>
    <submittedName>
        <fullName evidence="2">Uncharacterized protein</fullName>
    </submittedName>
</protein>
<feature type="region of interest" description="Disordered" evidence="1">
    <location>
        <begin position="502"/>
        <end position="526"/>
    </location>
</feature>
<dbReference type="EMBL" id="HACG01041528">
    <property type="protein sequence ID" value="CEK88393.1"/>
    <property type="molecule type" value="Transcribed_RNA"/>
</dbReference>
<sequence>LKETNVPDFENVETSDFIELAGKENECISQEPVEQNWDVIKENCLQTSESRFDIVINSKEMVKEKLEEEPTRTEEKVEEEIKDAEKPEEVDSFSCDAEYPTFKDGHDEENTALLSETCDEQQDISIDPSLVEFTPIAPETENTVYIESESETTDDIVNDHMEHDTGKTNVNEQKSSVSQIITVHEELLLKETNEELHASQDLLENNFARETITSEITSDDKADDILEHEIVIDPSLMELTPAILDNEGVIVIDVVSETEDLALGQANKLENNFTDSIVAKDVMPIIDEDKYRATNLTNSEEDIIRGTEMTTEHTAVSALTIQEDQEIKIDSSLLVFSPCLPETEDVIEIETAVQQVNSQVDETHANEIRKEQLCPEYVGQEPFDANEGEYLEMSHETLKCLEWLNALSDCYEMEVLSHEVIETDVINRPPSPEALDDDIIKPILQASTDNKPTGRDSCEQDHMENFYQSFANNNDIDFAESCEQELILERLEDKPRTVRFSFDESTQIDRQQRKDSGRKKSSRDGYHDMLEVFGITDDASSHSSGIGRDRHQPSTSSIESIESLDRDVVRMLEAYGMVNNVTCAEEIETEYLINSEKHLLTRPESPLSVVDVKENADANNESSVSNSNSEQEHLQDFEESFLPIDDIELGDVGSIDSKITRHSSPEAVFERKFQLQKIVENTAASKADFKINFEITALQSDSMIDDGSSFDFTDKEPLSLTIEYAEDKFGTRKDTTANEDDDDNDNLSLHCLEQQLQQKQENDMGNKQYQEQQDVYQEGDDQCTNIRDDQDREYSEKKQKNQNDEYVILKQDKQTEKEEEVAAV</sequence>
<accession>A0A0B7B5U2</accession>
<dbReference type="AlphaFoldDB" id="A0A0B7B5U2"/>
<proteinExistence type="predicted"/>
<name>A0A0B7B5U2_9EUPU</name>
<evidence type="ECO:0000313" key="2">
    <source>
        <dbReference type="EMBL" id="CEK88393.1"/>
    </source>
</evidence>
<evidence type="ECO:0000256" key="1">
    <source>
        <dbReference type="SAM" id="MobiDB-lite"/>
    </source>
</evidence>
<feature type="region of interest" description="Disordered" evidence="1">
    <location>
        <begin position="775"/>
        <end position="824"/>
    </location>
</feature>
<feature type="region of interest" description="Disordered" evidence="1">
    <location>
        <begin position="67"/>
        <end position="91"/>
    </location>
</feature>
<feature type="non-terminal residue" evidence="2">
    <location>
        <position position="1"/>
    </location>
</feature>
<feature type="compositionally biased region" description="Basic and acidic residues" evidence="1">
    <location>
        <begin position="786"/>
        <end position="803"/>
    </location>
</feature>
<feature type="region of interest" description="Disordered" evidence="1">
    <location>
        <begin position="538"/>
        <end position="561"/>
    </location>
</feature>
<feature type="non-terminal residue" evidence="2">
    <location>
        <position position="824"/>
    </location>
</feature>
<organism evidence="2">
    <name type="scientific">Arion vulgaris</name>
    <dbReference type="NCBI Taxonomy" id="1028688"/>
    <lineage>
        <taxon>Eukaryota</taxon>
        <taxon>Metazoa</taxon>
        <taxon>Spiralia</taxon>
        <taxon>Lophotrochozoa</taxon>
        <taxon>Mollusca</taxon>
        <taxon>Gastropoda</taxon>
        <taxon>Heterobranchia</taxon>
        <taxon>Euthyneura</taxon>
        <taxon>Panpulmonata</taxon>
        <taxon>Eupulmonata</taxon>
        <taxon>Stylommatophora</taxon>
        <taxon>Helicina</taxon>
        <taxon>Arionoidea</taxon>
        <taxon>Arionidae</taxon>
        <taxon>Arion</taxon>
    </lineage>
</organism>